<dbReference type="Proteomes" id="UP001189429">
    <property type="component" value="Unassembled WGS sequence"/>
</dbReference>
<gene>
    <name evidence="1" type="ORF">PCOR1329_LOCUS75109</name>
</gene>
<evidence type="ECO:0000313" key="2">
    <source>
        <dbReference type="Proteomes" id="UP001189429"/>
    </source>
</evidence>
<organism evidence="1 2">
    <name type="scientific">Prorocentrum cordatum</name>
    <dbReference type="NCBI Taxonomy" id="2364126"/>
    <lineage>
        <taxon>Eukaryota</taxon>
        <taxon>Sar</taxon>
        <taxon>Alveolata</taxon>
        <taxon>Dinophyceae</taxon>
        <taxon>Prorocentrales</taxon>
        <taxon>Prorocentraceae</taxon>
        <taxon>Prorocentrum</taxon>
    </lineage>
</organism>
<evidence type="ECO:0000313" key="1">
    <source>
        <dbReference type="EMBL" id="CAK0896732.1"/>
    </source>
</evidence>
<dbReference type="EMBL" id="CAUYUJ010020231">
    <property type="protein sequence ID" value="CAK0896732.1"/>
    <property type="molecule type" value="Genomic_DNA"/>
</dbReference>
<name>A0ABN9XEG8_9DINO</name>
<accession>A0ABN9XEG8</accession>
<reference evidence="1" key="1">
    <citation type="submission" date="2023-10" db="EMBL/GenBank/DDBJ databases">
        <authorList>
            <person name="Chen Y."/>
            <person name="Shah S."/>
            <person name="Dougan E. K."/>
            <person name="Thang M."/>
            <person name="Chan C."/>
        </authorList>
    </citation>
    <scope>NUCLEOTIDE SEQUENCE [LARGE SCALE GENOMIC DNA]</scope>
</reference>
<proteinExistence type="predicted"/>
<protein>
    <submittedName>
        <fullName evidence="1">Uncharacterized protein</fullName>
    </submittedName>
</protein>
<sequence>MPAKTFAVTVLEEADEHDCGVCDDSDCVGFFEMEFDEQELTTILVSLDSQDLDEEHILDVFAEVALPQPRRTWAEARQLKTNRRVDRDFDRCKDAKKDTRGDSKK</sequence>
<feature type="non-terminal residue" evidence="1">
    <location>
        <position position="105"/>
    </location>
</feature>
<keyword evidence="2" id="KW-1185">Reference proteome</keyword>
<comment type="caution">
    <text evidence="1">The sequence shown here is derived from an EMBL/GenBank/DDBJ whole genome shotgun (WGS) entry which is preliminary data.</text>
</comment>